<proteinExistence type="predicted"/>
<sequence length="748" mass="82668">MIGKSIGLNNRRARRAIDRELRRKGLPATIVSPEQVRGRAAALTDYLRDADPTQLRRLELAGEESHAALVYIADVAATIAELQRVEPGEKVDVIGFRNFRSDDFVRCQREMIATMMRSPGIDPLEHYVLAWQGHEQPTAEQVHQVAEIFLDAMGLSENQAIYAAHSNTANYHLHIAANRVHPKTHQRIAAGGDWQVDMIHQAVAMIEHEQGWASEPNALYRANEHGVFHNETGIQVRDVTGITGRYPSKEQRAESREASAAEKEKLPIEEQLSEGARAYERRTQLASFERLAKTVVKPILRTARSWFEVHQRLAEQGFEYETGGSGARIRWADSTLAASTADRSAALGQMEKRSGFGPFIARDPSVDVVERRPMSLTPDKGPERYWAERQTYATGVETLKAHLQSQRAAIEQSLVTIQDCMSADIIAVGWANTGTMLNVARGVVGHEHRRLTTVVVEQFRAAAKALPTLQNFPTLAAWSAGASAPVLPSLENMTMPTMLMSPGYGSAPLPIDVPGYRRVAVGRAFHHLDEHGNAALRDLGDLLMVDHADKPEAVRAALLLAQKKWGSVSIVSGDAAFRDLCARLAMEEGVTLTNEAAPIEATSASRDAQLPLPIAESGHSIIPTPDQLGSKQMTAEPRMRSPDFEPVSIYGDFPFLHDPPDDADDRTARQFVGLNPFVDAWLIAHGRDAQDFVRLRPLASRIMHDDEARAVVTQMQAEGCSEADRIAQQAQFHQRQQAALRQVAMHRS</sequence>
<accession>A0ABW3NTT5</accession>
<dbReference type="Proteomes" id="UP001597203">
    <property type="component" value="Unassembled WGS sequence"/>
</dbReference>
<comment type="caution">
    <text evidence="4">The sequence shown here is derived from an EMBL/GenBank/DDBJ whole genome shotgun (WGS) entry which is preliminary data.</text>
</comment>
<evidence type="ECO:0000313" key="5">
    <source>
        <dbReference type="Proteomes" id="UP001597203"/>
    </source>
</evidence>
<dbReference type="Pfam" id="PF18821">
    <property type="entry name" value="LPD7"/>
    <property type="match status" value="1"/>
</dbReference>
<reference evidence="5" key="1">
    <citation type="journal article" date="2019" name="Int. J. Syst. Evol. Microbiol.">
        <title>The Global Catalogue of Microorganisms (GCM) 10K type strain sequencing project: providing services to taxonomists for standard genome sequencing and annotation.</title>
        <authorList>
            <consortium name="The Broad Institute Genomics Platform"/>
            <consortium name="The Broad Institute Genome Sequencing Center for Infectious Disease"/>
            <person name="Wu L."/>
            <person name="Ma J."/>
        </authorList>
    </citation>
    <scope>NUCLEOTIDE SEQUENCE [LARGE SCALE GENOMIC DNA]</scope>
    <source>
        <strain evidence="5">CCUG 54329</strain>
    </source>
</reference>
<name>A0ABW3NTT5_9SPHN</name>
<dbReference type="Pfam" id="PF22863">
    <property type="entry name" value="TraI_middle"/>
    <property type="match status" value="1"/>
</dbReference>
<evidence type="ECO:0000259" key="3">
    <source>
        <dbReference type="Pfam" id="PF22863"/>
    </source>
</evidence>
<keyword evidence="5" id="KW-1185">Reference proteome</keyword>
<evidence type="ECO:0000259" key="1">
    <source>
        <dbReference type="Pfam" id="PF03432"/>
    </source>
</evidence>
<dbReference type="InterPro" id="IPR005094">
    <property type="entry name" value="Endonuclease_MobA/VirD2"/>
</dbReference>
<dbReference type="Pfam" id="PF03432">
    <property type="entry name" value="Relaxase"/>
    <property type="match status" value="1"/>
</dbReference>
<protein>
    <submittedName>
        <fullName evidence="4">Relaxase/mobilization nuclease domain-containing protein</fullName>
    </submittedName>
</protein>
<evidence type="ECO:0000259" key="2">
    <source>
        <dbReference type="Pfam" id="PF18821"/>
    </source>
</evidence>
<dbReference type="InterPro" id="IPR054462">
    <property type="entry name" value="TraI_M"/>
</dbReference>
<feature type="domain" description="MobA/VirD2-like nuclease" evidence="1">
    <location>
        <begin position="89"/>
        <end position="212"/>
    </location>
</feature>
<feature type="domain" description="Large polyvalent protein-associated" evidence="2">
    <location>
        <begin position="526"/>
        <end position="595"/>
    </location>
</feature>
<dbReference type="EMBL" id="JBHTLS010000009">
    <property type="protein sequence ID" value="MFD1103676.1"/>
    <property type="molecule type" value="Genomic_DNA"/>
</dbReference>
<gene>
    <name evidence="4" type="ORF">ACFQ24_01925</name>
</gene>
<evidence type="ECO:0000313" key="4">
    <source>
        <dbReference type="EMBL" id="MFD1103676.1"/>
    </source>
</evidence>
<dbReference type="RefSeq" id="WP_380908665.1">
    <property type="nucleotide sequence ID" value="NZ_JBHTLS010000009.1"/>
</dbReference>
<feature type="domain" description="TraI-like middle" evidence="3">
    <location>
        <begin position="276"/>
        <end position="355"/>
    </location>
</feature>
<dbReference type="InterPro" id="IPR040677">
    <property type="entry name" value="LPD7"/>
</dbReference>
<organism evidence="4 5">
    <name type="scientific">Sphingobium olei</name>
    <dbReference type="NCBI Taxonomy" id="420955"/>
    <lineage>
        <taxon>Bacteria</taxon>
        <taxon>Pseudomonadati</taxon>
        <taxon>Pseudomonadota</taxon>
        <taxon>Alphaproteobacteria</taxon>
        <taxon>Sphingomonadales</taxon>
        <taxon>Sphingomonadaceae</taxon>
        <taxon>Sphingobium</taxon>
    </lineage>
</organism>